<organism evidence="1 2">
    <name type="scientific">Helicobacter pylori GAM120Ai</name>
    <dbReference type="NCBI Taxonomy" id="1159029"/>
    <lineage>
        <taxon>Bacteria</taxon>
        <taxon>Pseudomonadati</taxon>
        <taxon>Campylobacterota</taxon>
        <taxon>Epsilonproteobacteria</taxon>
        <taxon>Campylobacterales</taxon>
        <taxon>Helicobacteraceae</taxon>
        <taxon>Helicobacter</taxon>
    </lineage>
</organism>
<name>A0AAV3IFE5_HELPX</name>
<gene>
    <name evidence="1" type="ORF">HMPREF1401_00624</name>
</gene>
<evidence type="ECO:0000313" key="1">
    <source>
        <dbReference type="EMBL" id="EMG96217.1"/>
    </source>
</evidence>
<dbReference type="EMBL" id="APDF01000021">
    <property type="protein sequence ID" value="EMG96217.1"/>
    <property type="molecule type" value="Genomic_DNA"/>
</dbReference>
<dbReference type="AlphaFoldDB" id="A0AAV3IFE5"/>
<comment type="caution">
    <text evidence="1">The sequence shown here is derived from an EMBL/GenBank/DDBJ whole genome shotgun (WGS) entry which is preliminary data.</text>
</comment>
<sequence>MFEFQSTLIFNKNRITLFYRFKLYHKTHFLREYFVLLPP</sequence>
<evidence type="ECO:0000313" key="2">
    <source>
        <dbReference type="Proteomes" id="UP000012012"/>
    </source>
</evidence>
<dbReference type="Proteomes" id="UP000012012">
    <property type="component" value="Unassembled WGS sequence"/>
</dbReference>
<protein>
    <submittedName>
        <fullName evidence="1">Uncharacterized protein</fullName>
    </submittedName>
</protein>
<reference evidence="1 2" key="1">
    <citation type="submission" date="2012-11" db="EMBL/GenBank/DDBJ databases">
        <authorList>
            <person name="Weinstock G."/>
            <person name="Sodergren E."/>
            <person name="Lobos E.A."/>
            <person name="Fulton L."/>
            <person name="Fulton R."/>
            <person name="Courtney L."/>
            <person name="Fronick C."/>
            <person name="O'Laughlin M."/>
            <person name="Godfrey J."/>
            <person name="Wilson R.M."/>
            <person name="Miner T."/>
            <person name="Farmer C."/>
            <person name="Delehaunty K."/>
            <person name="Cordes M."/>
            <person name="Minx P."/>
            <person name="Tomlinson C."/>
            <person name="Chen J."/>
            <person name="Wollam A."/>
            <person name="Pepin K.H."/>
            <person name="Bhonagiri V."/>
            <person name="Zhang X."/>
            <person name="Suruliraj S."/>
            <person name="Antonio M."/>
            <person name="Secka O."/>
            <person name="Thomas J."/>
            <person name="Warren W."/>
            <person name="Mitreva M."/>
            <person name="Mardis E.R."/>
            <person name="Wilson R.K."/>
        </authorList>
    </citation>
    <scope>NUCLEOTIDE SEQUENCE [LARGE SCALE GENOMIC DNA]</scope>
    <source>
        <strain evidence="1 2">GAM120Ai</strain>
    </source>
</reference>
<proteinExistence type="predicted"/>
<accession>A0AAV3IFE5</accession>